<dbReference type="SUPFAM" id="SSF50118">
    <property type="entry name" value="Cell growth inhibitor/plasmid maintenance toxic component"/>
    <property type="match status" value="1"/>
</dbReference>
<dbReference type="RefSeq" id="WP_350279681.1">
    <property type="nucleotide sequence ID" value="NZ_CP158165.1"/>
</dbReference>
<keyword evidence="2" id="KW-1277">Toxin-antitoxin system</keyword>
<dbReference type="Gene3D" id="2.30.30.110">
    <property type="match status" value="1"/>
</dbReference>
<sequence>MALKLQKGEVRRTWVPFNDQPSQAKFRPVVVLGWSKFGPGEDAVVLTVPITSFDGQAKPLNGDIELDWKACGLTKKSWARARRVWGVDPKIIDQHYCPGRITSSEMSLILLEIEAMF</sequence>
<dbReference type="AlphaFoldDB" id="A0AAU7TIT5"/>
<organism evidence="3">
    <name type="scientific">Kribbella sp. HUAS MG21</name>
    <dbReference type="NCBI Taxonomy" id="3160966"/>
    <lineage>
        <taxon>Bacteria</taxon>
        <taxon>Bacillati</taxon>
        <taxon>Actinomycetota</taxon>
        <taxon>Actinomycetes</taxon>
        <taxon>Propionibacteriales</taxon>
        <taxon>Kribbellaceae</taxon>
        <taxon>Kribbella</taxon>
    </lineage>
</organism>
<gene>
    <name evidence="3" type="ORF">ABN611_10760</name>
</gene>
<evidence type="ECO:0000313" key="3">
    <source>
        <dbReference type="EMBL" id="XBV26886.1"/>
    </source>
</evidence>
<protein>
    <submittedName>
        <fullName evidence="3">Type II toxin-antitoxin system PemK/MazF family toxin</fullName>
        <ecNumber evidence="3">3.1.-.-</ecNumber>
    </submittedName>
</protein>
<dbReference type="InterPro" id="IPR011067">
    <property type="entry name" value="Plasmid_toxin/cell-grow_inhib"/>
</dbReference>
<dbReference type="EC" id="3.1.-.-" evidence="3"/>
<name>A0AAU7TIT5_9ACTN</name>
<dbReference type="GO" id="GO:0003677">
    <property type="term" value="F:DNA binding"/>
    <property type="evidence" value="ECO:0007669"/>
    <property type="project" value="InterPro"/>
</dbReference>
<evidence type="ECO:0000256" key="2">
    <source>
        <dbReference type="ARBA" id="ARBA00022649"/>
    </source>
</evidence>
<dbReference type="InterPro" id="IPR003477">
    <property type="entry name" value="PemK-like"/>
</dbReference>
<dbReference type="GO" id="GO:0016787">
    <property type="term" value="F:hydrolase activity"/>
    <property type="evidence" value="ECO:0007669"/>
    <property type="project" value="UniProtKB-KW"/>
</dbReference>
<comment type="similarity">
    <text evidence="1">Belongs to the PemK/MazF family.</text>
</comment>
<dbReference type="EMBL" id="CP158165">
    <property type="protein sequence ID" value="XBV26886.1"/>
    <property type="molecule type" value="Genomic_DNA"/>
</dbReference>
<keyword evidence="3" id="KW-0378">Hydrolase</keyword>
<dbReference type="Pfam" id="PF02452">
    <property type="entry name" value="PemK_toxin"/>
    <property type="match status" value="1"/>
</dbReference>
<accession>A0AAU7TIT5</accession>
<proteinExistence type="inferred from homology"/>
<evidence type="ECO:0000256" key="1">
    <source>
        <dbReference type="ARBA" id="ARBA00007521"/>
    </source>
</evidence>
<reference evidence="3" key="1">
    <citation type="submission" date="2024-06" db="EMBL/GenBank/DDBJ databases">
        <title>Kribbella sp. strain HUAS MG21 genome sequences.</title>
        <authorList>
            <person name="Mo P."/>
        </authorList>
    </citation>
    <scope>NUCLEOTIDE SEQUENCE</scope>
    <source>
        <strain evidence="3">HUAS MG21</strain>
    </source>
</reference>